<name>A0AAD3XZB7_NEPGR</name>
<dbReference type="GO" id="GO:0042546">
    <property type="term" value="P:cell wall biogenesis"/>
    <property type="evidence" value="ECO:0007669"/>
    <property type="project" value="InterPro"/>
</dbReference>
<keyword evidence="3 7" id="KW-0808">Transferase</keyword>
<comment type="function">
    <text evidence="7">May be involved in cell wall biosynthesis.</text>
</comment>
<evidence type="ECO:0000256" key="3">
    <source>
        <dbReference type="ARBA" id="ARBA00022679"/>
    </source>
</evidence>
<dbReference type="FunFam" id="3.40.50.11340:FF:000005">
    <property type="entry name" value="Galactoside 2-alpha-L-fucosyltransferase"/>
    <property type="match status" value="1"/>
</dbReference>
<protein>
    <recommendedName>
        <fullName evidence="7">Fucosyltransferase</fullName>
        <ecNumber evidence="7">2.4.1.-</ecNumber>
    </recommendedName>
</protein>
<dbReference type="PANTHER" id="PTHR31889:SF52">
    <property type="entry name" value="FUCOSYLTRANSFERASE"/>
    <property type="match status" value="1"/>
</dbReference>
<keyword evidence="4 7" id="KW-0333">Golgi apparatus</keyword>
<comment type="subcellular location">
    <subcellularLocation>
        <location evidence="7">Golgi apparatus</location>
        <location evidence="7">Golgi stack membrane</location>
        <topology evidence="7">Single-pass type II membrane protein</topology>
    </subcellularLocation>
</comment>
<dbReference type="Proteomes" id="UP001279734">
    <property type="component" value="Unassembled WGS sequence"/>
</dbReference>
<keyword evidence="7" id="KW-0472">Membrane</keyword>
<keyword evidence="7" id="KW-1133">Transmembrane helix</keyword>
<dbReference type="EMBL" id="BSYO01000025">
    <property type="protein sequence ID" value="GMH23188.1"/>
    <property type="molecule type" value="Genomic_DNA"/>
</dbReference>
<evidence type="ECO:0000256" key="7">
    <source>
        <dbReference type="RuleBase" id="RU367004"/>
    </source>
</evidence>
<evidence type="ECO:0000256" key="4">
    <source>
        <dbReference type="ARBA" id="ARBA00023034"/>
    </source>
</evidence>
<dbReference type="AlphaFoldDB" id="A0AAD3XZB7"/>
<evidence type="ECO:0000313" key="10">
    <source>
        <dbReference type="Proteomes" id="UP001279734"/>
    </source>
</evidence>
<accession>A0AAD3XZB7</accession>
<dbReference type="EC" id="2.4.1.-" evidence="7"/>
<feature type="transmembrane region" description="Helical" evidence="7">
    <location>
        <begin position="9"/>
        <end position="28"/>
    </location>
</feature>
<sequence>MSSTGAKTAAAVCFITLPILLVTVTFILHQNSNFGVPEGFDRAKFMAENGQNVTTAERVLGGTHDNITTTSCAGSREDPSSASVKSFKNDSSPANTTGSILINRPPDGLVDPKFVEKSCISRSQSYLYRKESPHKPSQYLLNKLRGYEDLHARCGPLTKSYGRTMRRLIKSKHHISGTRICKYLVWTAANGLGNRMISLAAAFLYAVLTERVLLVEFGNEMIGLFCEPFPKSSWHLPEDFPYKNRFDHLQTYETLLMNTINISMEQFSVPSFLHLYLEHGGHKENFFHCDDSQSLLQKVNVLILRSDQYNIPSLFMISSFKKELENMFPEKDTVFHHLGSYLFHPSNEAWGLISRFYDAYLANSDEKIGLQIRVFNPKNTPSQTIMDQVLACTLKNKLLPQVDLLKSVSSQLQNKTSKAVLVASLYPDYTEKLRTMYWRRPTVTGEIVGVYQPSSEGKQRFNDNSHNMKAWAEMYLLSLCDVLVTSGESTFGYVAQSIGGLKPWIMGKTLGTEFREPPCARAVSMEPCFHFPPKFDCKRKTKVDHVSSVFPNMKPCVDFYSGVKMVDDP</sequence>
<dbReference type="GO" id="GO:0032580">
    <property type="term" value="C:Golgi cisterna membrane"/>
    <property type="evidence" value="ECO:0007669"/>
    <property type="project" value="UniProtKB-SubCell"/>
</dbReference>
<dbReference type="Gene3D" id="3.40.50.11350">
    <property type="match status" value="1"/>
</dbReference>
<feature type="compositionally biased region" description="Polar residues" evidence="8">
    <location>
        <begin position="80"/>
        <end position="100"/>
    </location>
</feature>
<reference evidence="9" key="1">
    <citation type="submission" date="2023-05" db="EMBL/GenBank/DDBJ databases">
        <title>Nepenthes gracilis genome sequencing.</title>
        <authorList>
            <person name="Fukushima K."/>
        </authorList>
    </citation>
    <scope>NUCLEOTIDE SEQUENCE</scope>
    <source>
        <strain evidence="9">SING2019-196</strain>
    </source>
</reference>
<keyword evidence="2 7" id="KW-0328">Glycosyltransferase</keyword>
<evidence type="ECO:0000256" key="5">
    <source>
        <dbReference type="ARBA" id="ARBA00023180"/>
    </source>
</evidence>
<proteinExistence type="inferred from homology"/>
<evidence type="ECO:0000256" key="8">
    <source>
        <dbReference type="SAM" id="MobiDB-lite"/>
    </source>
</evidence>
<evidence type="ECO:0000256" key="2">
    <source>
        <dbReference type="ARBA" id="ARBA00022676"/>
    </source>
</evidence>
<evidence type="ECO:0000313" key="9">
    <source>
        <dbReference type="EMBL" id="GMH23188.1"/>
    </source>
</evidence>
<organism evidence="9 10">
    <name type="scientific">Nepenthes gracilis</name>
    <name type="common">Slender pitcher plant</name>
    <dbReference type="NCBI Taxonomy" id="150966"/>
    <lineage>
        <taxon>Eukaryota</taxon>
        <taxon>Viridiplantae</taxon>
        <taxon>Streptophyta</taxon>
        <taxon>Embryophyta</taxon>
        <taxon>Tracheophyta</taxon>
        <taxon>Spermatophyta</taxon>
        <taxon>Magnoliopsida</taxon>
        <taxon>eudicotyledons</taxon>
        <taxon>Gunneridae</taxon>
        <taxon>Pentapetalae</taxon>
        <taxon>Caryophyllales</taxon>
        <taxon>Nepenthaceae</taxon>
        <taxon>Nepenthes</taxon>
    </lineage>
</organism>
<comment type="caution">
    <text evidence="9">The sequence shown here is derived from an EMBL/GenBank/DDBJ whole genome shotgun (WGS) entry which is preliminary data.</text>
</comment>
<comment type="similarity">
    <text evidence="1 7">Belongs to the glycosyltransferase 37 family.</text>
</comment>
<dbReference type="GO" id="GO:0071555">
    <property type="term" value="P:cell wall organization"/>
    <property type="evidence" value="ECO:0007669"/>
    <property type="project" value="UniProtKB-UniRule"/>
</dbReference>
<gene>
    <name evidence="9" type="ORF">Nepgr_025031</name>
</gene>
<dbReference type="Gene3D" id="3.40.50.11340">
    <property type="match status" value="1"/>
</dbReference>
<keyword evidence="10" id="KW-1185">Reference proteome</keyword>
<keyword evidence="6 7" id="KW-0961">Cell wall biogenesis/degradation</keyword>
<dbReference type="GO" id="GO:0009969">
    <property type="term" value="P:xyloglucan biosynthetic process"/>
    <property type="evidence" value="ECO:0007669"/>
    <property type="project" value="TreeGrafter"/>
</dbReference>
<dbReference type="GO" id="GO:0008107">
    <property type="term" value="F:galactoside 2-alpha-L-fucosyltransferase activity"/>
    <property type="evidence" value="ECO:0007669"/>
    <property type="project" value="InterPro"/>
</dbReference>
<keyword evidence="5" id="KW-0325">Glycoprotein</keyword>
<keyword evidence="7" id="KW-0812">Transmembrane</keyword>
<evidence type="ECO:0000256" key="1">
    <source>
        <dbReference type="ARBA" id="ARBA00010481"/>
    </source>
</evidence>
<dbReference type="PANTHER" id="PTHR31889">
    <property type="entry name" value="FUCOSYLTRANSFERASE 2-RELATED"/>
    <property type="match status" value="1"/>
</dbReference>
<feature type="region of interest" description="Disordered" evidence="8">
    <location>
        <begin position="68"/>
        <end position="105"/>
    </location>
</feature>
<evidence type="ECO:0000256" key="6">
    <source>
        <dbReference type="ARBA" id="ARBA00023316"/>
    </source>
</evidence>
<dbReference type="InterPro" id="IPR004938">
    <property type="entry name" value="XG_FTase"/>
</dbReference>
<dbReference type="Pfam" id="PF03254">
    <property type="entry name" value="XG_FTase"/>
    <property type="match status" value="1"/>
</dbReference>